<sequence>MKKQVNVIRLGIVLLLFAAISFIFFPNQAGQISGMGMMNMSGEVTTELVPSNEPSNKLNLPSILEGVTNPDGEISYTITAQQGNTQLKEGAATQSYGYNGSILGPIIRLRTGQQVSIQTENELDTATSFHWHGLEVPSNLDGGPHSPIAPNQSVNLEFTVNQEAATLWFHPHPHGETAEQVYYGLAGLIYIEDDHSDSLAIPKEYGINDFPVIIQDRLFDENNQLNYSTAYSSDGTYGDTLVINGTINPYVDVKNEKIRLRLLNGSNARNYQFHLSDDTSFYQITSDGGFLNEPIPMESLQLVPGERAEIIVDLSSYTMGDSIQLMTGNVPVLTLNVTEETTKEDVPLPTTMNTITHTADEVSPDKKMTFSGMGNMVTIDGKQFDMDRIDLQAKVGETEVWEIENTRHMMGGMIHPFHLHGLQFKVLNRNGAIPPENERGWKDTIALYPGESVQIEVDFPEKGLFMYHCHLLEHEDTGMMGQILVE</sequence>
<keyword evidence="9" id="KW-1185">Reference proteome</keyword>
<evidence type="ECO:0000313" key="8">
    <source>
        <dbReference type="EMBL" id="SJZ66931.1"/>
    </source>
</evidence>
<dbReference type="InterPro" id="IPR011707">
    <property type="entry name" value="Cu-oxidase-like_N"/>
</dbReference>
<dbReference type="InterPro" id="IPR001117">
    <property type="entry name" value="Cu-oxidase_2nd"/>
</dbReference>
<dbReference type="InterPro" id="IPR002355">
    <property type="entry name" value="Cu_oxidase_Cu_BS"/>
</dbReference>
<dbReference type="SUPFAM" id="SSF49503">
    <property type="entry name" value="Cupredoxins"/>
    <property type="match status" value="3"/>
</dbReference>
<keyword evidence="4" id="KW-0812">Transmembrane</keyword>
<name>A0A1T4MJA5_9LACT</name>
<evidence type="ECO:0000259" key="6">
    <source>
        <dbReference type="Pfam" id="PF07731"/>
    </source>
</evidence>
<gene>
    <name evidence="8" type="ORF">SAMN02746011_01450</name>
</gene>
<dbReference type="Gene3D" id="2.60.40.420">
    <property type="entry name" value="Cupredoxins - blue copper proteins"/>
    <property type="match status" value="3"/>
</dbReference>
<evidence type="ECO:0000256" key="1">
    <source>
        <dbReference type="ARBA" id="ARBA00010609"/>
    </source>
</evidence>
<keyword evidence="8" id="KW-0167">Capsid protein</keyword>
<feature type="domain" description="Plastocyanin-like" evidence="6">
    <location>
        <begin position="368"/>
        <end position="486"/>
    </location>
</feature>
<proteinExistence type="inferred from homology"/>
<dbReference type="GO" id="GO:0016491">
    <property type="term" value="F:oxidoreductase activity"/>
    <property type="evidence" value="ECO:0007669"/>
    <property type="project" value="UniProtKB-KW"/>
</dbReference>
<evidence type="ECO:0000256" key="2">
    <source>
        <dbReference type="ARBA" id="ARBA00022723"/>
    </source>
</evidence>
<dbReference type="SMR" id="A0A1T4MJA5"/>
<protein>
    <submittedName>
        <fullName evidence="8">Multicopper oxidase with three cupredoxin domains (Includes cell division protein FtsP and spore coat protein CotA)</fullName>
    </submittedName>
</protein>
<keyword evidence="8" id="KW-0946">Virion</keyword>
<dbReference type="PROSITE" id="PS00080">
    <property type="entry name" value="MULTICOPPER_OXIDASE2"/>
    <property type="match status" value="1"/>
</dbReference>
<feature type="transmembrane region" description="Helical" evidence="4">
    <location>
        <begin position="7"/>
        <end position="25"/>
    </location>
</feature>
<keyword evidence="3" id="KW-0560">Oxidoreductase</keyword>
<evidence type="ECO:0000256" key="4">
    <source>
        <dbReference type="SAM" id="Phobius"/>
    </source>
</evidence>
<dbReference type="InterPro" id="IPR033138">
    <property type="entry name" value="Cu_oxidase_CS"/>
</dbReference>
<evidence type="ECO:0000313" key="9">
    <source>
        <dbReference type="Proteomes" id="UP000189941"/>
    </source>
</evidence>
<dbReference type="CDD" id="cd13867">
    <property type="entry name" value="CuRO_2_CueO_FtsP"/>
    <property type="match status" value="1"/>
</dbReference>
<dbReference type="PANTHER" id="PTHR48267:SF1">
    <property type="entry name" value="BILIRUBIN OXIDASE"/>
    <property type="match status" value="1"/>
</dbReference>
<dbReference type="CDD" id="cd04232">
    <property type="entry name" value="CuRO_1_CueO_FtsP"/>
    <property type="match status" value="1"/>
</dbReference>
<dbReference type="InterPro" id="IPR045087">
    <property type="entry name" value="Cu-oxidase_fam"/>
</dbReference>
<keyword evidence="8" id="KW-0132">Cell division</keyword>
<dbReference type="GO" id="GO:0051301">
    <property type="term" value="P:cell division"/>
    <property type="evidence" value="ECO:0007669"/>
    <property type="project" value="UniProtKB-KW"/>
</dbReference>
<keyword evidence="4" id="KW-1133">Transmembrane helix</keyword>
<dbReference type="Pfam" id="PF00394">
    <property type="entry name" value="Cu-oxidase"/>
    <property type="match status" value="1"/>
</dbReference>
<dbReference type="RefSeq" id="WP_234982935.1">
    <property type="nucleotide sequence ID" value="NZ_FUWO01000012.1"/>
</dbReference>
<accession>A0A1T4MJA5</accession>
<evidence type="ECO:0000259" key="5">
    <source>
        <dbReference type="Pfam" id="PF00394"/>
    </source>
</evidence>
<dbReference type="InterPro" id="IPR008972">
    <property type="entry name" value="Cupredoxin"/>
</dbReference>
<dbReference type="CDD" id="cd13890">
    <property type="entry name" value="CuRO_3_CueO_FtsP"/>
    <property type="match status" value="1"/>
</dbReference>
<comment type="similarity">
    <text evidence="1">Belongs to the multicopper oxidase family.</text>
</comment>
<dbReference type="PANTHER" id="PTHR48267">
    <property type="entry name" value="CUPREDOXIN SUPERFAMILY PROTEIN"/>
    <property type="match status" value="1"/>
</dbReference>
<reference evidence="9" key="1">
    <citation type="submission" date="2017-02" db="EMBL/GenBank/DDBJ databases">
        <authorList>
            <person name="Varghese N."/>
            <person name="Submissions S."/>
        </authorList>
    </citation>
    <scope>NUCLEOTIDE SEQUENCE [LARGE SCALE GENOMIC DNA]</scope>
    <source>
        <strain evidence="9">DSM 15739</strain>
    </source>
</reference>
<evidence type="ECO:0000256" key="3">
    <source>
        <dbReference type="ARBA" id="ARBA00023002"/>
    </source>
</evidence>
<feature type="domain" description="Plastocyanin-like" evidence="5">
    <location>
        <begin position="220"/>
        <end position="316"/>
    </location>
</feature>
<dbReference type="EMBL" id="FUWO01000012">
    <property type="protein sequence ID" value="SJZ66931.1"/>
    <property type="molecule type" value="Genomic_DNA"/>
</dbReference>
<dbReference type="STRING" id="1121925.SAMN02746011_01450"/>
<keyword evidence="8" id="KW-0131">Cell cycle</keyword>
<dbReference type="Pfam" id="PF07732">
    <property type="entry name" value="Cu-oxidase_3"/>
    <property type="match status" value="1"/>
</dbReference>
<keyword evidence="4" id="KW-0472">Membrane</keyword>
<evidence type="ECO:0000259" key="7">
    <source>
        <dbReference type="Pfam" id="PF07732"/>
    </source>
</evidence>
<keyword evidence="2" id="KW-0479">Metal-binding</keyword>
<feature type="domain" description="Plastocyanin-like" evidence="7">
    <location>
        <begin position="80"/>
        <end position="194"/>
    </location>
</feature>
<dbReference type="AlphaFoldDB" id="A0A1T4MJA5"/>
<organism evidence="8 9">
    <name type="scientific">Globicatella sulfidifaciens DSM 15739</name>
    <dbReference type="NCBI Taxonomy" id="1121925"/>
    <lineage>
        <taxon>Bacteria</taxon>
        <taxon>Bacillati</taxon>
        <taxon>Bacillota</taxon>
        <taxon>Bacilli</taxon>
        <taxon>Lactobacillales</taxon>
        <taxon>Aerococcaceae</taxon>
        <taxon>Globicatella</taxon>
    </lineage>
</organism>
<dbReference type="Proteomes" id="UP000189941">
    <property type="component" value="Unassembled WGS sequence"/>
</dbReference>
<dbReference type="Pfam" id="PF07731">
    <property type="entry name" value="Cu-oxidase_2"/>
    <property type="match status" value="1"/>
</dbReference>
<dbReference type="InterPro" id="IPR011706">
    <property type="entry name" value="Cu-oxidase_C"/>
</dbReference>
<dbReference type="GO" id="GO:0005507">
    <property type="term" value="F:copper ion binding"/>
    <property type="evidence" value="ECO:0007669"/>
    <property type="project" value="InterPro"/>
</dbReference>
<dbReference type="PROSITE" id="PS00079">
    <property type="entry name" value="MULTICOPPER_OXIDASE1"/>
    <property type="match status" value="1"/>
</dbReference>